<accession>A0ABW5VTK4</accession>
<dbReference type="Proteomes" id="UP001597479">
    <property type="component" value="Unassembled WGS sequence"/>
</dbReference>
<dbReference type="RefSeq" id="WP_377183816.1">
    <property type="nucleotide sequence ID" value="NZ_JBHUOG010000002.1"/>
</dbReference>
<evidence type="ECO:0000313" key="1">
    <source>
        <dbReference type="EMBL" id="MFD2794584.1"/>
    </source>
</evidence>
<evidence type="ECO:0000313" key="2">
    <source>
        <dbReference type="Proteomes" id="UP001597479"/>
    </source>
</evidence>
<keyword evidence="2" id="KW-1185">Reference proteome</keyword>
<reference evidence="2" key="1">
    <citation type="journal article" date="2019" name="Int. J. Syst. Evol. Microbiol.">
        <title>The Global Catalogue of Microorganisms (GCM) 10K type strain sequencing project: providing services to taxonomists for standard genome sequencing and annotation.</title>
        <authorList>
            <consortium name="The Broad Institute Genomics Platform"/>
            <consortium name="The Broad Institute Genome Sequencing Center for Infectious Disease"/>
            <person name="Wu L."/>
            <person name="Ma J."/>
        </authorList>
    </citation>
    <scope>NUCLEOTIDE SEQUENCE [LARGE SCALE GENOMIC DNA]</scope>
    <source>
        <strain evidence="2">CCM 7044</strain>
    </source>
</reference>
<dbReference type="EMBL" id="JBHUOG010000002">
    <property type="protein sequence ID" value="MFD2794584.1"/>
    <property type="molecule type" value="Genomic_DNA"/>
</dbReference>
<protein>
    <submittedName>
        <fullName evidence="1">Uncharacterized protein</fullName>
    </submittedName>
</protein>
<organism evidence="1 2">
    <name type="scientific">Promicromonospora vindobonensis</name>
    <dbReference type="NCBI Taxonomy" id="195748"/>
    <lineage>
        <taxon>Bacteria</taxon>
        <taxon>Bacillati</taxon>
        <taxon>Actinomycetota</taxon>
        <taxon>Actinomycetes</taxon>
        <taxon>Micrococcales</taxon>
        <taxon>Promicromonosporaceae</taxon>
        <taxon>Promicromonospora</taxon>
    </lineage>
</organism>
<proteinExistence type="predicted"/>
<comment type="caution">
    <text evidence="1">The sequence shown here is derived from an EMBL/GenBank/DDBJ whole genome shotgun (WGS) entry which is preliminary data.</text>
</comment>
<name>A0ABW5VTK4_9MICO</name>
<sequence>MKTAILLRTNLPQFHGMAALYRLDPPLQGHAHVVVSALEAPHHDPEAGGTSMHAETYIYGADADGVLADPTELPGSTAGTLDHRVALLGAGYEATA</sequence>
<gene>
    <name evidence="1" type="ORF">ACFS27_13590</name>
</gene>